<keyword evidence="3" id="KW-0732">Signal</keyword>
<accession>A0A3M2LWI0</accession>
<evidence type="ECO:0000256" key="1">
    <source>
        <dbReference type="SAM" id="MobiDB-lite"/>
    </source>
</evidence>
<evidence type="ECO:0000313" key="4">
    <source>
        <dbReference type="EMBL" id="RMI39308.1"/>
    </source>
</evidence>
<keyword evidence="2" id="KW-0472">Membrane</keyword>
<dbReference type="EMBL" id="RFFG01000070">
    <property type="protein sequence ID" value="RMI39308.1"/>
    <property type="molecule type" value="Genomic_DNA"/>
</dbReference>
<comment type="caution">
    <text evidence="4">The sequence shown here is derived from an EMBL/GenBank/DDBJ whole genome shotgun (WGS) entry which is preliminary data.</text>
</comment>
<keyword evidence="2" id="KW-1133">Transmembrane helix</keyword>
<keyword evidence="2" id="KW-0812">Transmembrane</keyword>
<evidence type="ECO:0000313" key="5">
    <source>
        <dbReference type="Proteomes" id="UP000282674"/>
    </source>
</evidence>
<feature type="compositionally biased region" description="Basic and acidic residues" evidence="1">
    <location>
        <begin position="115"/>
        <end position="126"/>
    </location>
</feature>
<feature type="signal peptide" evidence="3">
    <location>
        <begin position="1"/>
        <end position="32"/>
    </location>
</feature>
<organism evidence="4 5">
    <name type="scientific">Actinomadura harenae</name>
    <dbReference type="NCBI Taxonomy" id="2483351"/>
    <lineage>
        <taxon>Bacteria</taxon>
        <taxon>Bacillati</taxon>
        <taxon>Actinomycetota</taxon>
        <taxon>Actinomycetes</taxon>
        <taxon>Streptosporangiales</taxon>
        <taxon>Thermomonosporaceae</taxon>
        <taxon>Actinomadura</taxon>
    </lineage>
</organism>
<name>A0A3M2LWI0_9ACTN</name>
<protein>
    <recommendedName>
        <fullName evidence="6">Sortase</fullName>
    </recommendedName>
</protein>
<reference evidence="4 5" key="1">
    <citation type="submission" date="2018-10" db="EMBL/GenBank/DDBJ databases">
        <title>Isolation from soil.</title>
        <authorList>
            <person name="Hu J."/>
        </authorList>
    </citation>
    <scope>NUCLEOTIDE SEQUENCE [LARGE SCALE GENOMIC DNA]</scope>
    <source>
        <strain evidence="4 5">NEAU-Ht49</strain>
    </source>
</reference>
<evidence type="ECO:0008006" key="6">
    <source>
        <dbReference type="Google" id="ProtNLM"/>
    </source>
</evidence>
<gene>
    <name evidence="4" type="ORF">EBO15_30125</name>
</gene>
<evidence type="ECO:0000256" key="3">
    <source>
        <dbReference type="SAM" id="SignalP"/>
    </source>
</evidence>
<sequence>MHIVTARHTVARVVIACSALGGTALTCGPALADDLDVSPAVARPGQSITVSGGCRTSDRYVNITGAAHGRGVVNDGWFSVSATPTRDRAGRYSITAKCITSNYSQEGAFRIGTRHPERERREDHRPHGGAMTGGGGTQGPDVPWTGLGLTLLVGATGIGAVSLLRTRVTRDRI</sequence>
<feature type="transmembrane region" description="Helical" evidence="2">
    <location>
        <begin position="144"/>
        <end position="164"/>
    </location>
</feature>
<evidence type="ECO:0000256" key="2">
    <source>
        <dbReference type="SAM" id="Phobius"/>
    </source>
</evidence>
<keyword evidence="5" id="KW-1185">Reference proteome</keyword>
<feature type="chain" id="PRO_5018295892" description="Sortase" evidence="3">
    <location>
        <begin position="33"/>
        <end position="173"/>
    </location>
</feature>
<proteinExistence type="predicted"/>
<feature type="region of interest" description="Disordered" evidence="1">
    <location>
        <begin position="115"/>
        <end position="140"/>
    </location>
</feature>
<dbReference type="AlphaFoldDB" id="A0A3M2LWI0"/>
<dbReference type="Proteomes" id="UP000282674">
    <property type="component" value="Unassembled WGS sequence"/>
</dbReference>